<sequence length="91" mass="10479">MGPRRPRQHARLHEALTAVLPCPWHDTNVVILYFQPSVFRCILLRWVRLLGFATVYGTVTLKLYRYASLNLLPGPMGSRLMDHTSIKHGPR</sequence>
<dbReference type="GO" id="GO:0004930">
    <property type="term" value="F:G protein-coupled receptor activity"/>
    <property type="evidence" value="ECO:0007669"/>
    <property type="project" value="UniProtKB-KW"/>
</dbReference>
<comment type="subcellular location">
    <subcellularLocation>
        <location evidence="1">Cell membrane</location>
        <topology evidence="1">Multi-pass membrane protein</topology>
    </subcellularLocation>
</comment>
<keyword evidence="4" id="KW-0297">G-protein coupled receptor</keyword>
<evidence type="ECO:0000256" key="7">
    <source>
        <dbReference type="ARBA" id="ARBA00023224"/>
    </source>
</evidence>
<protein>
    <submittedName>
        <fullName evidence="8">Uncharacterized protein</fullName>
    </submittedName>
</protein>
<name>A0A8T2NUR4_9TELE</name>
<keyword evidence="3" id="KW-1003">Cell membrane</keyword>
<evidence type="ECO:0000256" key="4">
    <source>
        <dbReference type="ARBA" id="ARBA00023040"/>
    </source>
</evidence>
<keyword evidence="6" id="KW-0325">Glycoprotein</keyword>
<keyword evidence="9" id="KW-1185">Reference proteome</keyword>
<dbReference type="InterPro" id="IPR043458">
    <property type="entry name" value="GPR158/179"/>
</dbReference>
<reference evidence="8" key="1">
    <citation type="thesis" date="2021" institute="BYU ScholarsArchive" country="Provo, UT, USA">
        <title>Applications of and Algorithms for Genome Assembly and Genomic Analyses with an Emphasis on Marine Teleosts.</title>
        <authorList>
            <person name="Pickett B.D."/>
        </authorList>
    </citation>
    <scope>NUCLEOTIDE SEQUENCE</scope>
    <source>
        <strain evidence="8">HI-2016</strain>
    </source>
</reference>
<comment type="similarity">
    <text evidence="2">Belongs to the G-protein coupled receptor 3 family.</text>
</comment>
<evidence type="ECO:0000313" key="8">
    <source>
        <dbReference type="EMBL" id="KAG9340097.1"/>
    </source>
</evidence>
<dbReference type="PANTHER" id="PTHR32546">
    <property type="entry name" value="G-PROTEIN COUPLED RECEPTOR 158-RELATED"/>
    <property type="match status" value="1"/>
</dbReference>
<keyword evidence="7" id="KW-0807">Transducer</keyword>
<keyword evidence="3" id="KW-0472">Membrane</keyword>
<dbReference type="EMBL" id="JAFBMS010000046">
    <property type="protein sequence ID" value="KAG9340097.1"/>
    <property type="molecule type" value="Genomic_DNA"/>
</dbReference>
<keyword evidence="5" id="KW-0675">Receptor</keyword>
<evidence type="ECO:0000256" key="5">
    <source>
        <dbReference type="ARBA" id="ARBA00023170"/>
    </source>
</evidence>
<evidence type="ECO:0000256" key="2">
    <source>
        <dbReference type="ARBA" id="ARBA00007242"/>
    </source>
</evidence>
<dbReference type="AlphaFoldDB" id="A0A8T2NUR4"/>
<gene>
    <name evidence="8" type="ORF">JZ751_022020</name>
</gene>
<proteinExistence type="inferred from homology"/>
<accession>A0A8T2NUR4</accession>
<dbReference type="OrthoDB" id="2129233at2759"/>
<organism evidence="8 9">
    <name type="scientific">Albula glossodonta</name>
    <name type="common">roundjaw bonefish</name>
    <dbReference type="NCBI Taxonomy" id="121402"/>
    <lineage>
        <taxon>Eukaryota</taxon>
        <taxon>Metazoa</taxon>
        <taxon>Chordata</taxon>
        <taxon>Craniata</taxon>
        <taxon>Vertebrata</taxon>
        <taxon>Euteleostomi</taxon>
        <taxon>Actinopterygii</taxon>
        <taxon>Neopterygii</taxon>
        <taxon>Teleostei</taxon>
        <taxon>Albuliformes</taxon>
        <taxon>Albulidae</taxon>
        <taxon>Albula</taxon>
    </lineage>
</organism>
<comment type="caution">
    <text evidence="8">The sequence shown here is derived from an EMBL/GenBank/DDBJ whole genome shotgun (WGS) entry which is preliminary data.</text>
</comment>
<evidence type="ECO:0000256" key="1">
    <source>
        <dbReference type="ARBA" id="ARBA00004651"/>
    </source>
</evidence>
<dbReference type="GO" id="GO:0005886">
    <property type="term" value="C:plasma membrane"/>
    <property type="evidence" value="ECO:0007669"/>
    <property type="project" value="UniProtKB-SubCell"/>
</dbReference>
<dbReference type="Proteomes" id="UP000824540">
    <property type="component" value="Unassembled WGS sequence"/>
</dbReference>
<evidence type="ECO:0000313" key="9">
    <source>
        <dbReference type="Proteomes" id="UP000824540"/>
    </source>
</evidence>
<dbReference type="PANTHER" id="PTHR32546:SF11">
    <property type="entry name" value="G-PROTEIN COUPLED RECEPTOR 158-RELATED"/>
    <property type="match status" value="1"/>
</dbReference>
<evidence type="ECO:0000256" key="6">
    <source>
        <dbReference type="ARBA" id="ARBA00023180"/>
    </source>
</evidence>
<evidence type="ECO:0000256" key="3">
    <source>
        <dbReference type="ARBA" id="ARBA00022475"/>
    </source>
</evidence>